<protein>
    <submittedName>
        <fullName evidence="6">FAR1-related sequence 1</fullName>
    </submittedName>
</protein>
<keyword evidence="1" id="KW-0479">Metal-binding</keyword>
<dbReference type="PROSITE" id="PS50966">
    <property type="entry name" value="ZF_SWIM"/>
    <property type="match status" value="1"/>
</dbReference>
<reference evidence="7" key="1">
    <citation type="journal article" date="2019" name="Curr. Biol.">
        <title>Genome Sequence of Striga asiatica Provides Insight into the Evolution of Plant Parasitism.</title>
        <authorList>
            <person name="Yoshida S."/>
            <person name="Kim S."/>
            <person name="Wafula E.K."/>
            <person name="Tanskanen J."/>
            <person name="Kim Y.M."/>
            <person name="Honaas L."/>
            <person name="Yang Z."/>
            <person name="Spallek T."/>
            <person name="Conn C.E."/>
            <person name="Ichihashi Y."/>
            <person name="Cheong K."/>
            <person name="Cui S."/>
            <person name="Der J.P."/>
            <person name="Gundlach H."/>
            <person name="Jiao Y."/>
            <person name="Hori C."/>
            <person name="Ishida J.K."/>
            <person name="Kasahara H."/>
            <person name="Kiba T."/>
            <person name="Kim M.S."/>
            <person name="Koo N."/>
            <person name="Laohavisit A."/>
            <person name="Lee Y.H."/>
            <person name="Lumba S."/>
            <person name="McCourt P."/>
            <person name="Mortimer J.C."/>
            <person name="Mutuku J.M."/>
            <person name="Nomura T."/>
            <person name="Sasaki-Sekimoto Y."/>
            <person name="Seto Y."/>
            <person name="Wang Y."/>
            <person name="Wakatake T."/>
            <person name="Sakakibara H."/>
            <person name="Demura T."/>
            <person name="Yamaguchi S."/>
            <person name="Yoneyama K."/>
            <person name="Manabe R.I."/>
            <person name="Nelson D.C."/>
            <person name="Schulman A.H."/>
            <person name="Timko M.P."/>
            <person name="dePamphilis C.W."/>
            <person name="Choi D."/>
            <person name="Shirasu K."/>
        </authorList>
    </citation>
    <scope>NUCLEOTIDE SEQUENCE [LARGE SCALE GENOMIC DNA]</scope>
    <source>
        <strain evidence="7">cv. UVA1</strain>
    </source>
</reference>
<proteinExistence type="predicted"/>
<dbReference type="EMBL" id="BKCP01005139">
    <property type="protein sequence ID" value="GER36314.1"/>
    <property type="molecule type" value="Genomic_DNA"/>
</dbReference>
<dbReference type="SMART" id="SM00575">
    <property type="entry name" value="ZnF_PMZ"/>
    <property type="match status" value="1"/>
</dbReference>
<evidence type="ECO:0000256" key="1">
    <source>
        <dbReference type="ARBA" id="ARBA00022723"/>
    </source>
</evidence>
<dbReference type="OrthoDB" id="912017at2759"/>
<dbReference type="Pfam" id="PF04434">
    <property type="entry name" value="SWIM"/>
    <property type="match status" value="1"/>
</dbReference>
<gene>
    <name evidence="6" type="ORF">STAS_12644</name>
</gene>
<dbReference type="GO" id="GO:0008270">
    <property type="term" value="F:zinc ion binding"/>
    <property type="evidence" value="ECO:0007669"/>
    <property type="project" value="UniProtKB-KW"/>
</dbReference>
<dbReference type="InterPro" id="IPR006564">
    <property type="entry name" value="Znf_PMZ"/>
</dbReference>
<keyword evidence="2 4" id="KW-0863">Zinc-finger</keyword>
<dbReference type="AlphaFoldDB" id="A0A5A7PU69"/>
<accession>A0A5A7PU69</accession>
<evidence type="ECO:0000259" key="5">
    <source>
        <dbReference type="PROSITE" id="PS50966"/>
    </source>
</evidence>
<comment type="caution">
    <text evidence="6">The sequence shown here is derived from an EMBL/GenBank/DDBJ whole genome shotgun (WGS) entry which is preliminary data.</text>
</comment>
<evidence type="ECO:0000256" key="4">
    <source>
        <dbReference type="PROSITE-ProRule" id="PRU00325"/>
    </source>
</evidence>
<dbReference type="PANTHER" id="PTHR31973">
    <property type="entry name" value="POLYPROTEIN, PUTATIVE-RELATED"/>
    <property type="match status" value="1"/>
</dbReference>
<evidence type="ECO:0000313" key="6">
    <source>
        <dbReference type="EMBL" id="GER36314.1"/>
    </source>
</evidence>
<organism evidence="6 7">
    <name type="scientific">Striga asiatica</name>
    <name type="common">Asiatic witchweed</name>
    <name type="synonym">Buchnera asiatica</name>
    <dbReference type="NCBI Taxonomy" id="4170"/>
    <lineage>
        <taxon>Eukaryota</taxon>
        <taxon>Viridiplantae</taxon>
        <taxon>Streptophyta</taxon>
        <taxon>Embryophyta</taxon>
        <taxon>Tracheophyta</taxon>
        <taxon>Spermatophyta</taxon>
        <taxon>Magnoliopsida</taxon>
        <taxon>eudicotyledons</taxon>
        <taxon>Gunneridae</taxon>
        <taxon>Pentapetalae</taxon>
        <taxon>asterids</taxon>
        <taxon>lamiids</taxon>
        <taxon>Lamiales</taxon>
        <taxon>Orobanchaceae</taxon>
        <taxon>Buchnereae</taxon>
        <taxon>Striga</taxon>
    </lineage>
</organism>
<evidence type="ECO:0000256" key="3">
    <source>
        <dbReference type="ARBA" id="ARBA00022833"/>
    </source>
</evidence>
<keyword evidence="3" id="KW-0862">Zinc</keyword>
<dbReference type="PANTHER" id="PTHR31973:SF189">
    <property type="entry name" value="TRANSPOSASE, MUDR, PLANT, MULE TRANSPOSASE DOMAIN PROTEIN-RELATED"/>
    <property type="match status" value="1"/>
</dbReference>
<sequence length="161" mass="18202">MRKNHCAICPDVLKKLNASIMDSKIWIAIPCGDLHRSVFEVSRRHEKFVVNLKRHTCTCRIWDISGIPCKHAIAAVDNIGGKHEDFVSEYFKKENFLKTYGRAIKRSRILQQTGYVEANEVLEIKDIAMASCVMMNKGKHIVGLVSTLDTILNIQCAATKT</sequence>
<evidence type="ECO:0000313" key="7">
    <source>
        <dbReference type="Proteomes" id="UP000325081"/>
    </source>
</evidence>
<dbReference type="Proteomes" id="UP000325081">
    <property type="component" value="Unassembled WGS sequence"/>
</dbReference>
<dbReference type="InterPro" id="IPR007527">
    <property type="entry name" value="Znf_SWIM"/>
</dbReference>
<keyword evidence="7" id="KW-1185">Reference proteome</keyword>
<evidence type="ECO:0000256" key="2">
    <source>
        <dbReference type="ARBA" id="ARBA00022771"/>
    </source>
</evidence>
<name>A0A5A7PU69_STRAF</name>
<feature type="domain" description="SWIM-type" evidence="5">
    <location>
        <begin position="48"/>
        <end position="80"/>
    </location>
</feature>